<name>A0A5N5QHZ2_9AGAM</name>
<evidence type="ECO:0008006" key="3">
    <source>
        <dbReference type="Google" id="ProtNLM"/>
    </source>
</evidence>
<accession>A0A5N5QHZ2</accession>
<protein>
    <recommendedName>
        <fullName evidence="3">Peptidase S1 domain-containing protein</fullName>
    </recommendedName>
</protein>
<dbReference type="OrthoDB" id="5424209at2759"/>
<evidence type="ECO:0000313" key="1">
    <source>
        <dbReference type="EMBL" id="KAB5591355.1"/>
    </source>
</evidence>
<organism evidence="1 2">
    <name type="scientific">Ceratobasidium theobromae</name>
    <dbReference type="NCBI Taxonomy" id="1582974"/>
    <lineage>
        <taxon>Eukaryota</taxon>
        <taxon>Fungi</taxon>
        <taxon>Dikarya</taxon>
        <taxon>Basidiomycota</taxon>
        <taxon>Agaricomycotina</taxon>
        <taxon>Agaricomycetes</taxon>
        <taxon>Cantharellales</taxon>
        <taxon>Ceratobasidiaceae</taxon>
        <taxon>Ceratobasidium</taxon>
    </lineage>
</organism>
<proteinExistence type="predicted"/>
<dbReference type="AlphaFoldDB" id="A0A5N5QHZ2"/>
<dbReference type="SUPFAM" id="SSF50494">
    <property type="entry name" value="Trypsin-like serine proteases"/>
    <property type="match status" value="1"/>
</dbReference>
<reference evidence="1 2" key="1">
    <citation type="journal article" date="2019" name="Fungal Biol. Biotechnol.">
        <title>Draft genome sequence of fastidious pathogen Ceratobasidium theobromae, which causes vascular-streak dieback in Theobroma cacao.</title>
        <authorList>
            <person name="Ali S.S."/>
            <person name="Asman A."/>
            <person name="Shao J."/>
            <person name="Firmansyah A.P."/>
            <person name="Susilo A.W."/>
            <person name="Rosmana A."/>
            <person name="McMahon P."/>
            <person name="Junaid M."/>
            <person name="Guest D."/>
            <person name="Kheng T.Y."/>
            <person name="Meinhardt L.W."/>
            <person name="Bailey B.A."/>
        </authorList>
    </citation>
    <scope>NUCLEOTIDE SEQUENCE [LARGE SCALE GENOMIC DNA]</scope>
    <source>
        <strain evidence="1 2">CT2</strain>
    </source>
</reference>
<dbReference type="InterPro" id="IPR009003">
    <property type="entry name" value="Peptidase_S1_PA"/>
</dbReference>
<gene>
    <name evidence="1" type="ORF">CTheo_5184</name>
</gene>
<comment type="caution">
    <text evidence="1">The sequence shown here is derived from an EMBL/GenBank/DDBJ whole genome shotgun (WGS) entry which is preliminary data.</text>
</comment>
<evidence type="ECO:0000313" key="2">
    <source>
        <dbReference type="Proteomes" id="UP000383932"/>
    </source>
</evidence>
<keyword evidence="2" id="KW-1185">Reference proteome</keyword>
<dbReference type="EMBL" id="SSOP01000109">
    <property type="protein sequence ID" value="KAB5591355.1"/>
    <property type="molecule type" value="Genomic_DNA"/>
</dbReference>
<dbReference type="Proteomes" id="UP000383932">
    <property type="component" value="Unassembled WGS sequence"/>
</dbReference>
<sequence length="510" mass="56735">MLVSLTAATFSSKAGIVQKTSQLTKFYKFAYMDFYGSGTLCIYKTGPSWPIHEGIEEQKYIQAACPIYNHRIRPTWLSIAWRIVTKLDSLQVEWNTINPLVYANAGKADLICDFVIMIGVKPGSLAYDAAVAAATAVDEILQATGFPEIQIAFIKSVYHHHGNNPRLMNFNPLLDSIPALRKAFTHVPSISIAPLASPHFEGTGSLFFCLSSEDDHVALLTCAHITHPPPLFCNNTYTQKNDSQPREDVIFLGTKAFNAAIKALTKFTTHQTLCIEGWGRKLGNIGSPEKEEPIEVTSRHKELTGLIEIAKNKIKAAEDLYADVTKFHAHPEQRVFGCILHVEKIEVGTGDHKFTTDWSFILLDHNMVDWKNFLGNKLFIGAGGAEETNNWADLMFPQPHDSQKYQEPKEDLLQIKGVVPESEFHSPQDYDINNNKTLLAVKNGRSTGTTYGFTQIHCPWLQHIKFSDPGDSGAIVVGRDGHVIGILTGGGGPTDETDKTYITPYFWLEK</sequence>